<keyword evidence="3" id="KW-1185">Reference proteome</keyword>
<sequence>MHHESAHEKRRKLEEAIVDRAMYHELIKLPYKTIPDNLRICPRQGCEQYLKALKKAAALHEARERNEIVTGHQIANVEDEQVEATIAIDSQVAALASDQAQNTYLLTEIRKRLRPDGEELGFESNVEKCELSAKEEDDGDEDGSTLPIGGEGERENMVYGRKEMQEEKLNSSARHQRWFCC</sequence>
<proteinExistence type="predicted"/>
<dbReference type="EMBL" id="MU007031">
    <property type="protein sequence ID" value="KAF2431550.1"/>
    <property type="molecule type" value="Genomic_DNA"/>
</dbReference>
<organism evidence="2 3">
    <name type="scientific">Tothia fuscella</name>
    <dbReference type="NCBI Taxonomy" id="1048955"/>
    <lineage>
        <taxon>Eukaryota</taxon>
        <taxon>Fungi</taxon>
        <taxon>Dikarya</taxon>
        <taxon>Ascomycota</taxon>
        <taxon>Pezizomycotina</taxon>
        <taxon>Dothideomycetes</taxon>
        <taxon>Pleosporomycetidae</taxon>
        <taxon>Venturiales</taxon>
        <taxon>Cylindrosympodiaceae</taxon>
        <taxon>Tothia</taxon>
    </lineage>
</organism>
<dbReference type="Proteomes" id="UP000800235">
    <property type="component" value="Unassembled WGS sequence"/>
</dbReference>
<reference evidence="2" key="1">
    <citation type="journal article" date="2020" name="Stud. Mycol.">
        <title>101 Dothideomycetes genomes: a test case for predicting lifestyles and emergence of pathogens.</title>
        <authorList>
            <person name="Haridas S."/>
            <person name="Albert R."/>
            <person name="Binder M."/>
            <person name="Bloem J."/>
            <person name="Labutti K."/>
            <person name="Salamov A."/>
            <person name="Andreopoulos B."/>
            <person name="Baker S."/>
            <person name="Barry K."/>
            <person name="Bills G."/>
            <person name="Bluhm B."/>
            <person name="Cannon C."/>
            <person name="Castanera R."/>
            <person name="Culley D."/>
            <person name="Daum C."/>
            <person name="Ezra D."/>
            <person name="Gonzalez J."/>
            <person name="Henrissat B."/>
            <person name="Kuo A."/>
            <person name="Liang C."/>
            <person name="Lipzen A."/>
            <person name="Lutzoni F."/>
            <person name="Magnuson J."/>
            <person name="Mondo S."/>
            <person name="Nolan M."/>
            <person name="Ohm R."/>
            <person name="Pangilinan J."/>
            <person name="Park H.-J."/>
            <person name="Ramirez L."/>
            <person name="Alfaro M."/>
            <person name="Sun H."/>
            <person name="Tritt A."/>
            <person name="Yoshinaga Y."/>
            <person name="Zwiers L.-H."/>
            <person name="Turgeon B."/>
            <person name="Goodwin S."/>
            <person name="Spatafora J."/>
            <person name="Crous P."/>
            <person name="Grigoriev I."/>
        </authorList>
    </citation>
    <scope>NUCLEOTIDE SEQUENCE</scope>
    <source>
        <strain evidence="2">CBS 130266</strain>
    </source>
</reference>
<dbReference type="AlphaFoldDB" id="A0A9P4NTU8"/>
<accession>A0A9P4NTU8</accession>
<evidence type="ECO:0000313" key="2">
    <source>
        <dbReference type="EMBL" id="KAF2431550.1"/>
    </source>
</evidence>
<evidence type="ECO:0000256" key="1">
    <source>
        <dbReference type="SAM" id="MobiDB-lite"/>
    </source>
</evidence>
<name>A0A9P4NTU8_9PEZI</name>
<feature type="region of interest" description="Disordered" evidence="1">
    <location>
        <begin position="131"/>
        <end position="154"/>
    </location>
</feature>
<evidence type="ECO:0000313" key="3">
    <source>
        <dbReference type="Proteomes" id="UP000800235"/>
    </source>
</evidence>
<comment type="caution">
    <text evidence="2">The sequence shown here is derived from an EMBL/GenBank/DDBJ whole genome shotgun (WGS) entry which is preliminary data.</text>
</comment>
<gene>
    <name evidence="2" type="ORF">EJ08DRAFT_696343</name>
</gene>
<protein>
    <submittedName>
        <fullName evidence="2">Uncharacterized protein</fullName>
    </submittedName>
</protein>